<name>A0A2K5IWV4_COLAP</name>
<dbReference type="OMA" id="LASLXAD"/>
<dbReference type="Proteomes" id="UP000233080">
    <property type="component" value="Unassembled WGS sequence"/>
</dbReference>
<dbReference type="PANTHER" id="PTHR15146">
    <property type="entry name" value="INTEGRAL MEMBRANE PROTEIN GPR137"/>
    <property type="match status" value="1"/>
</dbReference>
<feature type="transmembrane region" description="Helical" evidence="6">
    <location>
        <begin position="146"/>
        <end position="168"/>
    </location>
</feature>
<dbReference type="AlphaFoldDB" id="A0A2K5IWV4"/>
<feature type="transmembrane region" description="Helical" evidence="6">
    <location>
        <begin position="92"/>
        <end position="116"/>
    </location>
</feature>
<keyword evidence="8" id="KW-1185">Reference proteome</keyword>
<dbReference type="STRING" id="336983.ENSCANP00000021204"/>
<evidence type="ECO:0000256" key="1">
    <source>
        <dbReference type="ARBA" id="ARBA00004155"/>
    </source>
</evidence>
<dbReference type="GO" id="GO:0045779">
    <property type="term" value="P:negative regulation of bone resorption"/>
    <property type="evidence" value="ECO:0007669"/>
    <property type="project" value="TreeGrafter"/>
</dbReference>
<evidence type="ECO:0000256" key="5">
    <source>
        <dbReference type="ARBA" id="ARBA00023228"/>
    </source>
</evidence>
<dbReference type="PANTHER" id="PTHR15146:SF0">
    <property type="entry name" value="INTEGRAL MEMBRANE PROTEIN GPR137B"/>
    <property type="match status" value="1"/>
</dbReference>
<evidence type="ECO:0000313" key="7">
    <source>
        <dbReference type="Ensembl" id="ENSCANP00000021204.1"/>
    </source>
</evidence>
<keyword evidence="4 6" id="KW-0472">Membrane</keyword>
<keyword evidence="3 6" id="KW-1133">Transmembrane helix</keyword>
<evidence type="ECO:0000256" key="4">
    <source>
        <dbReference type="ARBA" id="ARBA00023136"/>
    </source>
</evidence>
<dbReference type="GO" id="GO:0010506">
    <property type="term" value="P:regulation of autophagy"/>
    <property type="evidence" value="ECO:0007669"/>
    <property type="project" value="TreeGrafter"/>
</dbReference>
<reference evidence="7" key="1">
    <citation type="submission" date="2025-08" db="UniProtKB">
        <authorList>
            <consortium name="Ensembl"/>
        </authorList>
    </citation>
    <scope>IDENTIFICATION</scope>
</reference>
<comment type="subcellular location">
    <subcellularLocation>
        <location evidence="1">Lysosome membrane</location>
        <topology evidence="1">Multi-pass membrane protein</topology>
    </subcellularLocation>
</comment>
<evidence type="ECO:0000256" key="2">
    <source>
        <dbReference type="ARBA" id="ARBA00022692"/>
    </source>
</evidence>
<feature type="transmembrane region" description="Helical" evidence="6">
    <location>
        <begin position="60"/>
        <end position="80"/>
    </location>
</feature>
<dbReference type="GO" id="GO:1904263">
    <property type="term" value="P:positive regulation of TORC1 signaling"/>
    <property type="evidence" value="ECO:0007669"/>
    <property type="project" value="TreeGrafter"/>
</dbReference>
<dbReference type="InterPro" id="IPR029723">
    <property type="entry name" value="GPR137"/>
</dbReference>
<keyword evidence="5" id="KW-0458">Lysosome</keyword>
<accession>A0A2K5IWV4</accession>
<organism evidence="7 8">
    <name type="scientific">Colobus angolensis palliatus</name>
    <name type="common">Peters' Angolan colobus</name>
    <dbReference type="NCBI Taxonomy" id="336983"/>
    <lineage>
        <taxon>Eukaryota</taxon>
        <taxon>Metazoa</taxon>
        <taxon>Chordata</taxon>
        <taxon>Craniata</taxon>
        <taxon>Vertebrata</taxon>
        <taxon>Euteleostomi</taxon>
        <taxon>Mammalia</taxon>
        <taxon>Eutheria</taxon>
        <taxon>Euarchontoglires</taxon>
        <taxon>Primates</taxon>
        <taxon>Haplorrhini</taxon>
        <taxon>Catarrhini</taxon>
        <taxon>Cercopithecidae</taxon>
        <taxon>Colobinae</taxon>
        <taxon>Colobus</taxon>
    </lineage>
</organism>
<feature type="transmembrane region" description="Helical" evidence="6">
    <location>
        <begin position="20"/>
        <end position="48"/>
    </location>
</feature>
<evidence type="ECO:0000256" key="6">
    <source>
        <dbReference type="SAM" id="Phobius"/>
    </source>
</evidence>
<dbReference type="GO" id="GO:0045671">
    <property type="term" value="P:negative regulation of osteoclast differentiation"/>
    <property type="evidence" value="ECO:0007669"/>
    <property type="project" value="TreeGrafter"/>
</dbReference>
<reference evidence="7" key="2">
    <citation type="submission" date="2025-09" db="UniProtKB">
        <authorList>
            <consortium name="Ensembl"/>
        </authorList>
    </citation>
    <scope>IDENTIFICATION</scope>
</reference>
<keyword evidence="2 6" id="KW-0812">Transmembrane</keyword>
<evidence type="ECO:0000256" key="3">
    <source>
        <dbReference type="ARBA" id="ARBA00022989"/>
    </source>
</evidence>
<dbReference type="GO" id="GO:0005765">
    <property type="term" value="C:lysosomal membrane"/>
    <property type="evidence" value="ECO:0007669"/>
    <property type="project" value="UniProtKB-SubCell"/>
</dbReference>
<proteinExistence type="predicted"/>
<dbReference type="Ensembl" id="ENSCANT00000044178.1">
    <property type="protein sequence ID" value="ENSCANP00000021204.1"/>
    <property type="gene ID" value="ENSCANG00000034040.1"/>
</dbReference>
<evidence type="ECO:0000313" key="8">
    <source>
        <dbReference type="Proteomes" id="UP000233080"/>
    </source>
</evidence>
<sequence>WDPARNDSLPPTLTPAVPPYVKLGLTVVYTVFYALLFVFIYVQLWLVLRYRHKRLSYQSVFLFLCLFWASLRTVLFSFYFKDFVAANSLSPFVFWLLYCFPVCLQFFTLTLMNLYFTQVIFKAKSKYSPELLKYADLKNQLGDAGYVLFGVVLFVWELLPTTLVVYFFRVRNPTKDLTNPGMVPSHGFSPRSYFFDNPRRYDSDDDLAWNIAPQGLQGGFAPDYYDWGQQTNSFLAQAGTLQDSTLDPDKPSVG</sequence>
<protein>
    <submittedName>
        <fullName evidence="7">Uncharacterized protein</fullName>
    </submittedName>
</protein>